<proteinExistence type="predicted"/>
<reference evidence="3 4" key="2">
    <citation type="journal article" date="2010" name="Stand. Genomic Sci.">
        <title>Complete genome sequence of Gordonia bronchialis type strain (3410).</title>
        <authorList>
            <person name="Ivanova N."/>
            <person name="Sikorski J."/>
            <person name="Jando M."/>
            <person name="Lapidus A."/>
            <person name="Nolan M."/>
            <person name="Lucas S."/>
            <person name="Del Rio T.G."/>
            <person name="Tice H."/>
            <person name="Copeland A."/>
            <person name="Cheng J.F."/>
            <person name="Chen F."/>
            <person name="Bruce D."/>
            <person name="Goodwin L."/>
            <person name="Pitluck S."/>
            <person name="Mavromatis K."/>
            <person name="Ovchinnikova G."/>
            <person name="Pati A."/>
            <person name="Chen A."/>
            <person name="Palaniappan K."/>
            <person name="Land M."/>
            <person name="Hauser L."/>
            <person name="Chang Y.J."/>
            <person name="Jeffries C.D."/>
            <person name="Chain P."/>
            <person name="Saunders E."/>
            <person name="Han C."/>
            <person name="Detter J.C."/>
            <person name="Brettin T."/>
            <person name="Rohde M."/>
            <person name="Goker M."/>
            <person name="Bristow J."/>
            <person name="Eisen J.A."/>
            <person name="Markowitz V."/>
            <person name="Hugenholtz P."/>
            <person name="Klenk H.P."/>
            <person name="Kyrpides N.C."/>
        </authorList>
    </citation>
    <scope>NUCLEOTIDE SEQUENCE [LARGE SCALE GENOMIC DNA]</scope>
    <source>
        <strain evidence="4">ATCC 25592 / DSM 43247 / BCRC 13721 / JCM 3198 / KCTC 3076 / NBRC 16047 / NCTC 10667</strain>
    </source>
</reference>
<organism evidence="3 4">
    <name type="scientific">Gordonia bronchialis (strain ATCC 25592 / DSM 43247 / BCRC 13721 / JCM 3198 / KCTC 3076 / NBRC 16047 / NCTC 10667)</name>
    <name type="common">Rhodococcus bronchialis</name>
    <dbReference type="NCBI Taxonomy" id="526226"/>
    <lineage>
        <taxon>Bacteria</taxon>
        <taxon>Bacillati</taxon>
        <taxon>Actinomycetota</taxon>
        <taxon>Actinomycetes</taxon>
        <taxon>Mycobacteriales</taxon>
        <taxon>Gordoniaceae</taxon>
        <taxon>Gordonia</taxon>
    </lineage>
</organism>
<dbReference type="STRING" id="526226.Gbro_1455"/>
<accession>D0L6H8</accession>
<evidence type="ECO:0000256" key="1">
    <source>
        <dbReference type="SAM" id="MobiDB-lite"/>
    </source>
</evidence>
<dbReference type="RefSeq" id="WP_012833303.1">
    <property type="nucleotide sequence ID" value="NC_013441.1"/>
</dbReference>
<feature type="region of interest" description="Disordered" evidence="1">
    <location>
        <begin position="1"/>
        <end position="20"/>
    </location>
</feature>
<evidence type="ECO:0000313" key="3">
    <source>
        <dbReference type="EMBL" id="ACY20735.1"/>
    </source>
</evidence>
<dbReference type="Pfam" id="PF13936">
    <property type="entry name" value="HTH_38"/>
    <property type="match status" value="1"/>
</dbReference>
<reference evidence="4" key="1">
    <citation type="submission" date="2009-10" db="EMBL/GenBank/DDBJ databases">
        <title>The complete chromosome of Gordonia bronchialis DSM 43247.</title>
        <authorList>
            <consortium name="US DOE Joint Genome Institute (JGI-PGF)"/>
            <person name="Lucas S."/>
            <person name="Copeland A."/>
            <person name="Lapidus A."/>
            <person name="Glavina del Rio T."/>
            <person name="Dalin E."/>
            <person name="Tice H."/>
            <person name="Bruce D."/>
            <person name="Goodwin L."/>
            <person name="Pitluck S."/>
            <person name="Kyrpides N."/>
            <person name="Mavromatis K."/>
            <person name="Ivanova N."/>
            <person name="Ovchinnikova G."/>
            <person name="Saunders E."/>
            <person name="Brettin T."/>
            <person name="Detter J.C."/>
            <person name="Han C."/>
            <person name="Larimer F."/>
            <person name="Land M."/>
            <person name="Hauser L."/>
            <person name="Markowitz V."/>
            <person name="Cheng J.-F."/>
            <person name="Hugenholtz P."/>
            <person name="Woyke T."/>
            <person name="Wu D."/>
            <person name="Jando M."/>
            <person name="Schneider S."/>
            <person name="Goeker M."/>
            <person name="Klenk H.-P."/>
            <person name="Eisen J.A."/>
        </authorList>
    </citation>
    <scope>NUCLEOTIDE SEQUENCE [LARGE SCALE GENOMIC DNA]</scope>
    <source>
        <strain evidence="4">ATCC 25592 / DSM 43247 / BCRC 13721 / JCM 3198 / KCTC 3076 / NBRC 16047 / NCTC 10667</strain>
    </source>
</reference>
<dbReference type="AlphaFoldDB" id="D0L6H8"/>
<dbReference type="InterPro" id="IPR025246">
    <property type="entry name" value="IS30-like_HTH"/>
</dbReference>
<dbReference type="eggNOG" id="ENOG5033BZ9">
    <property type="taxonomic scope" value="Bacteria"/>
</dbReference>
<evidence type="ECO:0000313" key="4">
    <source>
        <dbReference type="Proteomes" id="UP000001219"/>
    </source>
</evidence>
<dbReference type="EMBL" id="CP001802">
    <property type="protein sequence ID" value="ACY20735.1"/>
    <property type="molecule type" value="Genomic_DNA"/>
</dbReference>
<keyword evidence="4" id="KW-1185">Reference proteome</keyword>
<protein>
    <recommendedName>
        <fullName evidence="2">Transposase IS30-like HTH domain-containing protein</fullName>
    </recommendedName>
</protein>
<gene>
    <name evidence="3" type="ordered locus">Gbro_1455</name>
</gene>
<feature type="domain" description="Transposase IS30-like HTH" evidence="2">
    <location>
        <begin position="36"/>
        <end position="78"/>
    </location>
</feature>
<dbReference type="KEGG" id="gbr:Gbro_1455"/>
<dbReference type="Proteomes" id="UP000001219">
    <property type="component" value="Chromosome"/>
</dbReference>
<evidence type="ECO:0000259" key="2">
    <source>
        <dbReference type="Pfam" id="PF13936"/>
    </source>
</evidence>
<dbReference type="HOGENOM" id="CLU_148681_1_0_11"/>
<name>D0L6H8_GORB4</name>
<dbReference type="Gene3D" id="1.10.10.60">
    <property type="entry name" value="Homeodomain-like"/>
    <property type="match status" value="2"/>
</dbReference>
<sequence>MQAYEAGQTTQHIGSRYGMSKTRVATILREQGVPLRRQGLTDEQVSEAAQLYEAGKSLATLGAHFGVSHATIANVLKKRGVRIRPRPGWPGTSTPS</sequence>